<reference evidence="11" key="1">
    <citation type="submission" date="2021-04" db="EMBL/GenBank/DDBJ databases">
        <authorList>
            <person name="Tunstrom K."/>
        </authorList>
    </citation>
    <scope>NUCLEOTIDE SEQUENCE</scope>
</reference>
<dbReference type="PROSITE" id="PS50112">
    <property type="entry name" value="PAS"/>
    <property type="match status" value="2"/>
</dbReference>
<evidence type="ECO:0000256" key="8">
    <source>
        <dbReference type="SAM" id="MobiDB-lite"/>
    </source>
</evidence>
<evidence type="ECO:0000313" key="11">
    <source>
        <dbReference type="EMBL" id="CAG4978830.1"/>
    </source>
</evidence>
<evidence type="ECO:0000256" key="2">
    <source>
        <dbReference type="ARBA" id="ARBA00022737"/>
    </source>
</evidence>
<dbReference type="Proteomes" id="UP000691718">
    <property type="component" value="Unassembled WGS sequence"/>
</dbReference>
<dbReference type="FunFam" id="4.10.280.10:FF:000011">
    <property type="entry name" value="Aryl hydrocarbon receptor nuclear translocator 2"/>
    <property type="match status" value="1"/>
</dbReference>
<dbReference type="SMART" id="SM00086">
    <property type="entry name" value="PAC"/>
    <property type="match status" value="1"/>
</dbReference>
<feature type="domain" description="PAS" evidence="9">
    <location>
        <begin position="124"/>
        <end position="195"/>
    </location>
</feature>
<dbReference type="SMART" id="SM00091">
    <property type="entry name" value="PAS"/>
    <property type="match status" value="2"/>
</dbReference>
<evidence type="ECO:0000256" key="6">
    <source>
        <dbReference type="ARBA" id="ARBA00023242"/>
    </source>
</evidence>
<dbReference type="CDD" id="cd00130">
    <property type="entry name" value="PAS"/>
    <property type="match status" value="2"/>
</dbReference>
<keyword evidence="4" id="KW-0238">DNA-binding</keyword>
<dbReference type="InterPro" id="IPR013767">
    <property type="entry name" value="PAS_fold"/>
</dbReference>
<dbReference type="GO" id="GO:0005634">
    <property type="term" value="C:nucleus"/>
    <property type="evidence" value="ECO:0007669"/>
    <property type="project" value="UniProtKB-SubCell"/>
</dbReference>
<dbReference type="GO" id="GO:0045944">
    <property type="term" value="P:positive regulation of transcription by RNA polymerase II"/>
    <property type="evidence" value="ECO:0007669"/>
    <property type="project" value="UniProtKB-ARBA"/>
</dbReference>
<keyword evidence="3" id="KW-0805">Transcription regulation</keyword>
<feature type="region of interest" description="Disordered" evidence="8">
    <location>
        <begin position="457"/>
        <end position="484"/>
    </location>
</feature>
<feature type="region of interest" description="Disordered" evidence="8">
    <location>
        <begin position="1"/>
        <end position="44"/>
    </location>
</feature>
<dbReference type="InterPro" id="IPR011598">
    <property type="entry name" value="bHLH_dom"/>
</dbReference>
<dbReference type="GO" id="GO:0003677">
    <property type="term" value="F:DNA binding"/>
    <property type="evidence" value="ECO:0007669"/>
    <property type="project" value="UniProtKB-KW"/>
</dbReference>
<feature type="region of interest" description="Disordered" evidence="8">
    <location>
        <begin position="847"/>
        <end position="866"/>
    </location>
</feature>
<keyword evidence="2" id="KW-0677">Repeat</keyword>
<gene>
    <name evidence="11" type="ORF">PAPOLLO_LOCUS9770</name>
</gene>
<dbReference type="EMBL" id="CAJQZP010000693">
    <property type="protein sequence ID" value="CAG4978830.1"/>
    <property type="molecule type" value="Genomic_DNA"/>
</dbReference>
<accession>A0A8S3WS44</accession>
<protein>
    <recommendedName>
        <fullName evidence="7">Aryl hydrocarbon receptor nuclear translocator homolog</fullName>
    </recommendedName>
</protein>
<feature type="compositionally biased region" description="Low complexity" evidence="8">
    <location>
        <begin position="457"/>
        <end position="467"/>
    </location>
</feature>
<feature type="domain" description="PAS" evidence="9">
    <location>
        <begin position="329"/>
        <end position="379"/>
    </location>
</feature>
<evidence type="ECO:0000256" key="1">
    <source>
        <dbReference type="ARBA" id="ARBA00004123"/>
    </source>
</evidence>
<dbReference type="PROSITE" id="PS50888">
    <property type="entry name" value="BHLH"/>
    <property type="match status" value="1"/>
</dbReference>
<feature type="compositionally biased region" description="Polar residues" evidence="8">
    <location>
        <begin position="847"/>
        <end position="865"/>
    </location>
</feature>
<dbReference type="NCBIfam" id="TIGR00229">
    <property type="entry name" value="sensory_box"/>
    <property type="match status" value="1"/>
</dbReference>
<evidence type="ECO:0000259" key="9">
    <source>
        <dbReference type="PROSITE" id="PS50112"/>
    </source>
</evidence>
<keyword evidence="5" id="KW-0804">Transcription</keyword>
<evidence type="ECO:0000256" key="5">
    <source>
        <dbReference type="ARBA" id="ARBA00023163"/>
    </source>
</evidence>
<dbReference type="Pfam" id="PF00989">
    <property type="entry name" value="PAS"/>
    <property type="match status" value="1"/>
</dbReference>
<feature type="region of interest" description="Disordered" evidence="8">
    <location>
        <begin position="503"/>
        <end position="531"/>
    </location>
</feature>
<comment type="subcellular location">
    <subcellularLocation>
        <location evidence="1">Nucleus</location>
    </subcellularLocation>
</comment>
<evidence type="ECO:0000256" key="3">
    <source>
        <dbReference type="ARBA" id="ARBA00023015"/>
    </source>
</evidence>
<dbReference type="Pfam" id="PF12739">
    <property type="entry name" value="TRAPPC-Trs85"/>
    <property type="match status" value="1"/>
</dbReference>
<name>A0A8S3WS44_PARAO</name>
<feature type="compositionally biased region" description="Polar residues" evidence="8">
    <location>
        <begin position="511"/>
        <end position="520"/>
    </location>
</feature>
<dbReference type="OrthoDB" id="71302at2759"/>
<feature type="domain" description="BHLH" evidence="10">
    <location>
        <begin position="52"/>
        <end position="105"/>
    </location>
</feature>
<evidence type="ECO:0000313" key="12">
    <source>
        <dbReference type="Proteomes" id="UP000691718"/>
    </source>
</evidence>
<dbReference type="InterPro" id="IPR050933">
    <property type="entry name" value="Circadian_TF"/>
</dbReference>
<evidence type="ECO:0000256" key="4">
    <source>
        <dbReference type="ARBA" id="ARBA00023125"/>
    </source>
</evidence>
<dbReference type="Pfam" id="PF14598">
    <property type="entry name" value="PAS_11"/>
    <property type="match status" value="1"/>
</dbReference>
<dbReference type="GO" id="GO:0046983">
    <property type="term" value="F:protein dimerization activity"/>
    <property type="evidence" value="ECO:0007669"/>
    <property type="project" value="InterPro"/>
</dbReference>
<comment type="caution">
    <text evidence="11">The sequence shown here is derived from an EMBL/GenBank/DDBJ whole genome shotgun (WGS) entry which is preliminary data.</text>
</comment>
<dbReference type="InterPro" id="IPR024420">
    <property type="entry name" value="TRAPP_III_complex_Trs85"/>
</dbReference>
<keyword evidence="6" id="KW-0539">Nucleus</keyword>
<dbReference type="PANTHER" id="PTHR23042">
    <property type="entry name" value="CIRCADIAN PROTEIN CLOCK/ARNT/BMAL/PAS"/>
    <property type="match status" value="1"/>
</dbReference>
<evidence type="ECO:0000259" key="10">
    <source>
        <dbReference type="PROSITE" id="PS50888"/>
    </source>
</evidence>
<dbReference type="CDD" id="cd18947">
    <property type="entry name" value="bHLH-PAS_ARNT"/>
    <property type="match status" value="1"/>
</dbReference>
<evidence type="ECO:0000256" key="7">
    <source>
        <dbReference type="ARBA" id="ARBA00073216"/>
    </source>
</evidence>
<dbReference type="SMART" id="SM00353">
    <property type="entry name" value="HLH"/>
    <property type="match status" value="1"/>
</dbReference>
<sequence length="1271" mass="139792">MSAVAPTIPGADPSKDIQKRRAGSVGSDEDDASGGKYTRMEEDNIQDKERFASRENHCEIERRRRNKMTAYITELSDMVPTCSALARKPDKLTILRMAVAHMKALRGTGNTSTDGTYKPSFLTDQELKHLILEAADGFLFVVSCDTGRIIYVSDSIAPVLNYSQGEWYSSCLYDQVHPDDVEKVREQLSTQEPQNTGRILDLKTGTVKKEGHQSSMRQVMGSRRGFICRMRVGGTAAGDAHVGRLRARNSLGPSHDGHNYAVVHCTGYIKNWPPTDLFPGMQMDRPVDDELHASHCCLVAIGRLQVTSTPNSAEGGACGGAEFVSRHAADGRFTFADQRAAQVVGHAPADLLGKLCYEFYHPEDQQHMRDNFDQVLKLKGQIISLMYRFRTKSREWIWLRTSAFAFLNPYNDEVEYIVCTNTLANRSLGSAGGEPVGEETYDYHLRQRDVYQAPAPAIHQQHHAPPAGSVSGVGARSPSEVGGVGVGVGPTAAAYAHYAPDYSPHRPANTPPHTTWTTLRPSGGASGESYAYSGEAGGGAGGAGGGSAGGAAGQRRQPGALAAARACLPTARRALPPPQSPCAPRASHASHASLAPLARVPTMAKSAQDFIQNSFSPIIAVLCSPKVNNVVSKNNLTFSELLQPFALMDWEGQFREPGGSTCTIKNWKLIIRDVNWKPVQPTEARRQLNNAVLHNYDEKTVTLEFDGRKFDVPQLTPWFDAWRETYLEVQFPSDHEYTKHFLSCIIVATTLDENIVDTYNLLNQQYAQLQNVAPPKLPKWFNNGVLKSYLLLHDVSCVSKEKADTLFDTMKQTFGIGNCFMLTINSKTSTDPKLLTDFWAPFVTRTPDSNSEMSSPTNTTATFNEPQVAPTPINVVTPEERPNIMITSTQDGVHPLTTSDNDVYDNANSLQPYSFSGSSESVNVTGKGIDYSNEVHGAALNTNDIDSIKKFLKEYASKALLPYLEKQIAQLSEVVANRKGVSRSLLSATKRWFATGKGGNTTGNNTVIYSNDCPELQLRRLGDLWFLCGQWQRAFDAYHTAKREFYADSAWLCYAGALEMAAISAFMAGEANRKTHGYMEESIVTYLNTCRMVQYAVRATLLSALCLINSGLHGEAAKQLIRMTSEDSDLRSAMLLEQAALCFLSGPGTKAMCRKYAFHMVLAGHRFSKAGQKKHAYRCYDQAYQVYAGSGWRLATDHVQFALGRLAGALRRGTAPRWLAAPLAPASPQPPPQQAAFLREYMLAHQVRCTPPQHISLTGFQSPEDLFREPL</sequence>
<keyword evidence="12" id="KW-1185">Reference proteome</keyword>
<proteinExistence type="predicted"/>
<dbReference type="AlphaFoldDB" id="A0A8S3WS44"/>
<dbReference type="InterPro" id="IPR001610">
    <property type="entry name" value="PAC"/>
</dbReference>
<dbReference type="Pfam" id="PF00010">
    <property type="entry name" value="HLH"/>
    <property type="match status" value="1"/>
</dbReference>
<organism evidence="11 12">
    <name type="scientific">Parnassius apollo</name>
    <name type="common">Apollo butterfly</name>
    <name type="synonym">Papilio apollo</name>
    <dbReference type="NCBI Taxonomy" id="110799"/>
    <lineage>
        <taxon>Eukaryota</taxon>
        <taxon>Metazoa</taxon>
        <taxon>Ecdysozoa</taxon>
        <taxon>Arthropoda</taxon>
        <taxon>Hexapoda</taxon>
        <taxon>Insecta</taxon>
        <taxon>Pterygota</taxon>
        <taxon>Neoptera</taxon>
        <taxon>Endopterygota</taxon>
        <taxon>Lepidoptera</taxon>
        <taxon>Glossata</taxon>
        <taxon>Ditrysia</taxon>
        <taxon>Papilionoidea</taxon>
        <taxon>Papilionidae</taxon>
        <taxon>Parnassiinae</taxon>
        <taxon>Parnassini</taxon>
        <taxon>Parnassius</taxon>
        <taxon>Parnassius</taxon>
    </lineage>
</organism>
<dbReference type="InterPro" id="IPR000014">
    <property type="entry name" value="PAS"/>
</dbReference>